<sequence>MVNRPAARPVREGPLTVAELVQQGRLAGVRMSGASGRDAEVRSVRIVDRTSVLDTLEPHTAVVLTGRVAAAGWTVEMALRKAWEHAAACVVVTGAAGRPGSVGALAERLGVPLLVIDEDALDAAVRIASAVARPDAGRTALVAQAARALADTGPHAGRVLSALHAVLPSTTVALVGPTGELLAGRRAALSEQGGSLTVRVEVPDGAGGSLGALVARSGSRVVGWEETVRDVLRLAVAPLTAWCAVRRLDDERTGHRAASLLRRLLDTDAGAVDGDGPGQDVAGAGSGENERAEAAALGWPARGPLIGYALRPVAGWDGPDPGPALRAVWGSVGPGGPLVAYGRCWVAWQSVAPADGVDPLEAAARQLADALTAAAPYVPVVGGVAGAAA</sequence>
<dbReference type="Proteomes" id="UP001596200">
    <property type="component" value="Unassembled WGS sequence"/>
</dbReference>
<evidence type="ECO:0008006" key="4">
    <source>
        <dbReference type="Google" id="ProtNLM"/>
    </source>
</evidence>
<evidence type="ECO:0000313" key="2">
    <source>
        <dbReference type="EMBL" id="MFC5918249.1"/>
    </source>
</evidence>
<dbReference type="EMBL" id="JBHSPU010000038">
    <property type="protein sequence ID" value="MFC5918249.1"/>
    <property type="molecule type" value="Genomic_DNA"/>
</dbReference>
<evidence type="ECO:0000256" key="1">
    <source>
        <dbReference type="SAM" id="MobiDB-lite"/>
    </source>
</evidence>
<protein>
    <recommendedName>
        <fullName evidence="4">PucR family transcriptional regulator</fullName>
    </recommendedName>
</protein>
<dbReference type="InterPro" id="IPR028979">
    <property type="entry name" value="Ser_kin/Pase_Hpr-like_N_sf"/>
</dbReference>
<dbReference type="SUPFAM" id="SSF75138">
    <property type="entry name" value="HprK N-terminal domain-like"/>
    <property type="match status" value="1"/>
</dbReference>
<name>A0ABW1GTT3_9ACTN</name>
<evidence type="ECO:0000313" key="3">
    <source>
        <dbReference type="Proteomes" id="UP001596200"/>
    </source>
</evidence>
<dbReference type="RefSeq" id="WP_386421085.1">
    <property type="nucleotide sequence ID" value="NZ_JBHSPU010000038.1"/>
</dbReference>
<accession>A0ABW1GTT3</accession>
<feature type="non-terminal residue" evidence="2">
    <location>
        <position position="389"/>
    </location>
</feature>
<organism evidence="2 3">
    <name type="scientific">Streptomyces pulveraceus</name>
    <dbReference type="NCBI Taxonomy" id="68258"/>
    <lineage>
        <taxon>Bacteria</taxon>
        <taxon>Bacillati</taxon>
        <taxon>Actinomycetota</taxon>
        <taxon>Actinomycetes</taxon>
        <taxon>Kitasatosporales</taxon>
        <taxon>Streptomycetaceae</taxon>
        <taxon>Streptomyces</taxon>
    </lineage>
</organism>
<keyword evidence="3" id="KW-1185">Reference proteome</keyword>
<feature type="region of interest" description="Disordered" evidence="1">
    <location>
        <begin position="269"/>
        <end position="289"/>
    </location>
</feature>
<comment type="caution">
    <text evidence="2">The sequence shown here is derived from an EMBL/GenBank/DDBJ whole genome shotgun (WGS) entry which is preliminary data.</text>
</comment>
<gene>
    <name evidence="2" type="ORF">ACFP1B_33175</name>
</gene>
<proteinExistence type="predicted"/>
<reference evidence="3" key="1">
    <citation type="journal article" date="2019" name="Int. J. Syst. Evol. Microbiol.">
        <title>The Global Catalogue of Microorganisms (GCM) 10K type strain sequencing project: providing services to taxonomists for standard genome sequencing and annotation.</title>
        <authorList>
            <consortium name="The Broad Institute Genomics Platform"/>
            <consortium name="The Broad Institute Genome Sequencing Center for Infectious Disease"/>
            <person name="Wu L."/>
            <person name="Ma J."/>
        </authorList>
    </citation>
    <scope>NUCLEOTIDE SEQUENCE [LARGE SCALE GENOMIC DNA]</scope>
    <source>
        <strain evidence="3">JCM 4147</strain>
    </source>
</reference>